<dbReference type="PROSITE" id="PS50181">
    <property type="entry name" value="FBOX"/>
    <property type="match status" value="1"/>
</dbReference>
<dbReference type="InterPro" id="IPR036047">
    <property type="entry name" value="F-box-like_dom_sf"/>
</dbReference>
<evidence type="ECO:0000259" key="1">
    <source>
        <dbReference type="PROSITE" id="PS50181"/>
    </source>
</evidence>
<organism evidence="2 3">
    <name type="scientific">Linnemannia elongata AG-77</name>
    <dbReference type="NCBI Taxonomy" id="1314771"/>
    <lineage>
        <taxon>Eukaryota</taxon>
        <taxon>Fungi</taxon>
        <taxon>Fungi incertae sedis</taxon>
        <taxon>Mucoromycota</taxon>
        <taxon>Mortierellomycotina</taxon>
        <taxon>Mortierellomycetes</taxon>
        <taxon>Mortierellales</taxon>
        <taxon>Mortierellaceae</taxon>
        <taxon>Linnemannia</taxon>
    </lineage>
</organism>
<dbReference type="AlphaFoldDB" id="A0A197KFD7"/>
<dbReference type="InterPro" id="IPR032675">
    <property type="entry name" value="LRR_dom_sf"/>
</dbReference>
<dbReference type="OrthoDB" id="2328696at2759"/>
<sequence>MDLPGEIISLIGSFLDPQHLFVSIQLSRRWNHFLVPRLWRHLYDTSYHWPQVLKQTSSIMQATTTTKATETWTETDSEWLRDLFVKYGHHIRTLDVSSPALIAAISSAGTCTQLQSFRISSIRYRGGGWYMPIWLSHDSNQQQQPIAPLEAPGPLVSPIFEGHLLPNPAARPPMEDKLEYWNLVQHVWLLVRQNLGLQRLTLCKDISELAIVSADFIHDTLSPLQDLEEFEFSPPELDLDRYLSMLPKLRSFSSDLGHIDRRDLQRPYRQLSSLSIHLTTIPCPRLFALLKNLPGLVSLRIAGFDDRGWSVDRVKDFLGEVPINLQELYFGPYQWINYRDHEVATLLIPTLTRLTTIVVLRENSETARAVGLYCRHLKVFRQAIDETTLHPVSGHQMAPNLLCGILDSCPDLEELDAISHKFEAQRLLECYWASSRLIMFRVQIIGVERLTAEQEVVMETLDDSGQLRLAINTDLQQDLLSENEREAVSQLQRCRQQQQELLSRMSHQWPSLKTLCFGHEYRNYRLHELDEPPYYEVDGVEYLRYGGPIPNTLELSLESGLDRLSTLNDLEVFGFEGLDHRIGKAELEWMAVSWPRLKTMRGLQESKLPSVEVDKHTRELREYFQTLRPEVAHAAKKISLGLGLY</sequence>
<reference evidence="2 3" key="1">
    <citation type="submission" date="2016-05" db="EMBL/GenBank/DDBJ databases">
        <title>Genome sequencing reveals origins of a unique bacterial endosymbiosis in the earliest lineages of terrestrial Fungi.</title>
        <authorList>
            <consortium name="DOE Joint Genome Institute"/>
            <person name="Uehling J."/>
            <person name="Gryganskyi A."/>
            <person name="Hameed K."/>
            <person name="Tschaplinski T."/>
            <person name="Misztal P."/>
            <person name="Wu S."/>
            <person name="Desiro A."/>
            <person name="Vande Pol N."/>
            <person name="Du Z.-Y."/>
            <person name="Zienkiewicz A."/>
            <person name="Zienkiewicz K."/>
            <person name="Morin E."/>
            <person name="Tisserant E."/>
            <person name="Splivallo R."/>
            <person name="Hainaut M."/>
            <person name="Henrissat B."/>
            <person name="Ohm R."/>
            <person name="Kuo A."/>
            <person name="Yan J."/>
            <person name="Lipzen A."/>
            <person name="Nolan M."/>
            <person name="Labutti K."/>
            <person name="Barry K."/>
            <person name="Goldstein A."/>
            <person name="Labbe J."/>
            <person name="Schadt C."/>
            <person name="Tuskan G."/>
            <person name="Grigoriev I."/>
            <person name="Martin F."/>
            <person name="Vilgalys R."/>
            <person name="Bonito G."/>
        </authorList>
    </citation>
    <scope>NUCLEOTIDE SEQUENCE [LARGE SCALE GENOMIC DNA]</scope>
    <source>
        <strain evidence="2 3">AG-77</strain>
    </source>
</reference>
<protein>
    <recommendedName>
        <fullName evidence="1">F-box domain-containing protein</fullName>
    </recommendedName>
</protein>
<dbReference type="SUPFAM" id="SSF81383">
    <property type="entry name" value="F-box domain"/>
    <property type="match status" value="1"/>
</dbReference>
<dbReference type="Pfam" id="PF12937">
    <property type="entry name" value="F-box-like"/>
    <property type="match status" value="1"/>
</dbReference>
<proteinExistence type="predicted"/>
<dbReference type="EMBL" id="KV442013">
    <property type="protein sequence ID" value="OAQ35873.1"/>
    <property type="molecule type" value="Genomic_DNA"/>
</dbReference>
<dbReference type="Gene3D" id="3.80.10.10">
    <property type="entry name" value="Ribonuclease Inhibitor"/>
    <property type="match status" value="1"/>
</dbReference>
<name>A0A197KFD7_9FUNG</name>
<dbReference type="SUPFAM" id="SSF52047">
    <property type="entry name" value="RNI-like"/>
    <property type="match status" value="1"/>
</dbReference>
<dbReference type="InterPro" id="IPR001810">
    <property type="entry name" value="F-box_dom"/>
</dbReference>
<feature type="domain" description="F-box" evidence="1">
    <location>
        <begin position="1"/>
        <end position="42"/>
    </location>
</feature>
<evidence type="ECO:0000313" key="3">
    <source>
        <dbReference type="Proteomes" id="UP000078512"/>
    </source>
</evidence>
<gene>
    <name evidence="2" type="ORF">K457DRAFT_132517</name>
</gene>
<accession>A0A197KFD7</accession>
<evidence type="ECO:0000313" key="2">
    <source>
        <dbReference type="EMBL" id="OAQ35873.1"/>
    </source>
</evidence>
<dbReference type="Proteomes" id="UP000078512">
    <property type="component" value="Unassembled WGS sequence"/>
</dbReference>
<keyword evidence="3" id="KW-1185">Reference proteome</keyword>